<dbReference type="EMBL" id="LDAU01000082">
    <property type="protein sequence ID" value="KRX07661.1"/>
    <property type="molecule type" value="Genomic_DNA"/>
</dbReference>
<reference evidence="1 2" key="1">
    <citation type="journal article" date="2015" name="Sci. Rep.">
        <title>Genome of the facultative scuticociliatosis pathogen Pseudocohnilembus persalinus provides insight into its virulence through horizontal gene transfer.</title>
        <authorList>
            <person name="Xiong J."/>
            <person name="Wang G."/>
            <person name="Cheng J."/>
            <person name="Tian M."/>
            <person name="Pan X."/>
            <person name="Warren A."/>
            <person name="Jiang C."/>
            <person name="Yuan D."/>
            <person name="Miao W."/>
        </authorList>
    </citation>
    <scope>NUCLEOTIDE SEQUENCE [LARGE SCALE GENOMIC DNA]</scope>
    <source>
        <strain evidence="1">36N120E</strain>
    </source>
</reference>
<comment type="caution">
    <text evidence="1">The sequence shown here is derived from an EMBL/GenBank/DDBJ whole genome shotgun (WGS) entry which is preliminary data.</text>
</comment>
<evidence type="ECO:0000313" key="2">
    <source>
        <dbReference type="Proteomes" id="UP000054937"/>
    </source>
</evidence>
<evidence type="ECO:0000313" key="1">
    <source>
        <dbReference type="EMBL" id="KRX07661.1"/>
    </source>
</evidence>
<protein>
    <submittedName>
        <fullName evidence="1">Uncharacterized protein</fullName>
    </submittedName>
</protein>
<proteinExistence type="predicted"/>
<gene>
    <name evidence="1" type="ORF">PPERSA_11210</name>
</gene>
<accession>A0A0V0R012</accession>
<dbReference type="Proteomes" id="UP000054937">
    <property type="component" value="Unassembled WGS sequence"/>
</dbReference>
<sequence>MGQCCIKYDDRSDCDTCYGKNIQGISRKNINIFNKWNNGKKNKNFRICSKSIENYEFIKKAPLQEDFNCLPDEKKCGDTYCINENEYCPITTLQLSEQLPDDLAKTFPNAKDIELTVDIDPSGFGKKFENEKGGYIKYYTGNSIDNTKYSYFYWIREENGKLPLVEGKPEEGKGVCMDSEQNNYTQNSYVYPLEFPKRKECKVDDRYISVGLNIDQETYYHINDQNTFINLPYFYDVRKIFNINGLIYFLNNMLIIQGLF</sequence>
<name>A0A0V0R012_PSEPJ</name>
<organism evidence="1 2">
    <name type="scientific">Pseudocohnilembus persalinus</name>
    <name type="common">Ciliate</name>
    <dbReference type="NCBI Taxonomy" id="266149"/>
    <lineage>
        <taxon>Eukaryota</taxon>
        <taxon>Sar</taxon>
        <taxon>Alveolata</taxon>
        <taxon>Ciliophora</taxon>
        <taxon>Intramacronucleata</taxon>
        <taxon>Oligohymenophorea</taxon>
        <taxon>Scuticociliatia</taxon>
        <taxon>Philasterida</taxon>
        <taxon>Pseudocohnilembidae</taxon>
        <taxon>Pseudocohnilembus</taxon>
    </lineage>
</organism>
<dbReference type="InParanoid" id="A0A0V0R012"/>
<keyword evidence="2" id="KW-1185">Reference proteome</keyword>
<dbReference type="AlphaFoldDB" id="A0A0V0R012"/>
<dbReference type="OrthoDB" id="298503at2759"/>